<comment type="caution">
    <text evidence="5">The sequence shown here is derived from an EMBL/GenBank/DDBJ whole genome shotgun (WGS) entry which is preliminary data.</text>
</comment>
<evidence type="ECO:0000259" key="4">
    <source>
        <dbReference type="Pfam" id="PF24894"/>
    </source>
</evidence>
<name>A0A0M1VSR0_FUSVC</name>
<dbReference type="Pfam" id="PF00483">
    <property type="entry name" value="NTP_transferase"/>
    <property type="match status" value="1"/>
</dbReference>
<dbReference type="AlphaFoldDB" id="A0A0M1VSR0"/>
<keyword evidence="2" id="KW-0320">Glycogen biosynthesis</keyword>
<dbReference type="PANTHER" id="PTHR43523:SF6">
    <property type="entry name" value="GLYCOGEN BIOSYNTHESIS PROTEIN GLGD"/>
    <property type="match status" value="1"/>
</dbReference>
<dbReference type="eggNOG" id="COG0448">
    <property type="taxonomic scope" value="Bacteria"/>
</dbReference>
<evidence type="ECO:0000313" key="6">
    <source>
        <dbReference type="Proteomes" id="UP000004925"/>
    </source>
</evidence>
<feature type="domain" description="Glucose-1-phosphate adenylyltransferase/Bifunctional protein GlmU-like C-terminal hexapeptide" evidence="4">
    <location>
        <begin position="286"/>
        <end position="355"/>
    </location>
</feature>
<proteinExistence type="inferred from homology"/>
<dbReference type="GO" id="GO:0005978">
    <property type="term" value="P:glycogen biosynthetic process"/>
    <property type="evidence" value="ECO:0007669"/>
    <property type="project" value="UniProtKB-KW"/>
</dbReference>
<dbReference type="RefSeq" id="WP_008797365.1">
    <property type="nucleotide sequence ID" value="NZ_KQ235735.1"/>
</dbReference>
<dbReference type="InterPro" id="IPR056818">
    <property type="entry name" value="GlmU/GlgC-like_hexapep"/>
</dbReference>
<evidence type="ECO:0000259" key="3">
    <source>
        <dbReference type="Pfam" id="PF00483"/>
    </source>
</evidence>
<dbReference type="Gene3D" id="3.90.550.10">
    <property type="entry name" value="Spore Coat Polysaccharide Biosynthesis Protein SpsA, Chain A"/>
    <property type="match status" value="1"/>
</dbReference>
<reference evidence="5 6" key="1">
    <citation type="submission" date="2011-10" db="EMBL/GenBank/DDBJ databases">
        <title>The Genome Sequence of Fusobacterium sp. 4_1_13.</title>
        <authorList>
            <consortium name="The Broad Institute Genome Sequencing Platform"/>
            <person name="Earl A."/>
            <person name="Ward D."/>
            <person name="Feldgarden M."/>
            <person name="Gevers D."/>
            <person name="Strauss J."/>
            <person name="Ambrose C."/>
            <person name="Allen-Vercoe E."/>
            <person name="Young S.K."/>
            <person name="Zeng Q."/>
            <person name="Gargeya S."/>
            <person name="Fitzgerald M."/>
            <person name="Haas B."/>
            <person name="Abouelleil A."/>
            <person name="Alvarado L."/>
            <person name="Arachchi H.M."/>
            <person name="Berlin A."/>
            <person name="Brown A."/>
            <person name="Chapman S.B."/>
            <person name="Chen Z."/>
            <person name="Dunbar C."/>
            <person name="Freedman E."/>
            <person name="Gearin G."/>
            <person name="Goldberg J."/>
            <person name="Griggs A."/>
            <person name="Gujja S."/>
            <person name="Heiman D."/>
            <person name="Howarth C."/>
            <person name="Larson L."/>
            <person name="Lui A."/>
            <person name="MacDonald P.J."/>
            <person name="Montmayeur A."/>
            <person name="Murphy C."/>
            <person name="Neiman D."/>
            <person name="Pearson M."/>
            <person name="Priest M."/>
            <person name="Roberts A."/>
            <person name="Saif S."/>
            <person name="Shea T."/>
            <person name="Shenoy N."/>
            <person name="Sisk P."/>
            <person name="Stolte C."/>
            <person name="Sykes S."/>
            <person name="Wortman J."/>
            <person name="Nusbaum C."/>
            <person name="Birren B."/>
        </authorList>
    </citation>
    <scope>NUCLEOTIDE SEQUENCE [LARGE SCALE GENOMIC DNA]</scope>
    <source>
        <strain evidence="5 6">4_1_13</strain>
    </source>
</reference>
<dbReference type="InterPro" id="IPR011832">
    <property type="entry name" value="GlgDAde_trans"/>
</dbReference>
<dbReference type="CDD" id="cd04651">
    <property type="entry name" value="LbH_G1P_AT_C"/>
    <property type="match status" value="1"/>
</dbReference>
<dbReference type="CDD" id="cd02508">
    <property type="entry name" value="ADP_Glucose_PP"/>
    <property type="match status" value="1"/>
</dbReference>
<protein>
    <submittedName>
        <fullName evidence="5">Glucose-1-phosphate adenylyltransferase, GlgD subunit</fullName>
    </submittedName>
</protein>
<evidence type="ECO:0000313" key="5">
    <source>
        <dbReference type="EMBL" id="EEO39659.1"/>
    </source>
</evidence>
<dbReference type="Gene3D" id="2.160.10.10">
    <property type="entry name" value="Hexapeptide repeat proteins"/>
    <property type="match status" value="1"/>
</dbReference>
<dbReference type="SUPFAM" id="SSF53448">
    <property type="entry name" value="Nucleotide-diphospho-sugar transferases"/>
    <property type="match status" value="1"/>
</dbReference>
<sequence length="388" mass="44472">MVRNYMAIIYLAENKENISPLTKVRALASIPVGGSYRIIDFSLSNVVNAGIRNVGLFCGNEELNSLTDHIGMGAEWDLARKKDGIFIFKQMLDSNFSLNQSRIRKNMEYFFRSTQKNIVVLNAHMVYNLDIADLIEKHEASKKEITMVYKKVKNANEHFNHCSSVKIDENNRVIGIGQNLFFKEEENISLDAFVLSKELMLKLLVDSIQEGKYNILSEIIARNLPSLNINAYEFKGYLQCINSTREYFDFNMNLLNQEVRDDVFGLKSGRKILTKVKDTPSTFFKETADVENSLVSNGCIIEGTVKNSILSRGAIIEKDVVLEECVILQDCHIKKGAHLKNVIVDKNNIIHENEKLSASREYPLVIEKSMKWNTKQYQDLMDYIRNKE</sequence>
<dbReference type="InterPro" id="IPR011831">
    <property type="entry name" value="ADP-Glc_PPase"/>
</dbReference>
<dbReference type="Proteomes" id="UP000004925">
    <property type="component" value="Unassembled WGS sequence"/>
</dbReference>
<evidence type="ECO:0000256" key="2">
    <source>
        <dbReference type="ARBA" id="ARBA00023056"/>
    </source>
</evidence>
<keyword evidence="5" id="KW-0548">Nucleotidyltransferase</keyword>
<accession>A0A0M1VSR0</accession>
<keyword evidence="5" id="KW-0808">Transferase</keyword>
<evidence type="ECO:0000256" key="1">
    <source>
        <dbReference type="ARBA" id="ARBA00010443"/>
    </source>
</evidence>
<organism evidence="5 6">
    <name type="scientific">Fusobacterium vincentii 4_1_13</name>
    <dbReference type="NCBI Taxonomy" id="469606"/>
    <lineage>
        <taxon>Bacteria</taxon>
        <taxon>Fusobacteriati</taxon>
        <taxon>Fusobacteriota</taxon>
        <taxon>Fusobacteriia</taxon>
        <taxon>Fusobacteriales</taxon>
        <taxon>Fusobacteriaceae</taxon>
        <taxon>Fusobacterium</taxon>
    </lineage>
</organism>
<feature type="domain" description="Nucleotidyl transferase" evidence="3">
    <location>
        <begin position="19"/>
        <end position="157"/>
    </location>
</feature>
<dbReference type="InterPro" id="IPR029044">
    <property type="entry name" value="Nucleotide-diphossugar_trans"/>
</dbReference>
<dbReference type="Pfam" id="PF24894">
    <property type="entry name" value="Hexapep_GlmU"/>
    <property type="match status" value="1"/>
</dbReference>
<dbReference type="InterPro" id="IPR005835">
    <property type="entry name" value="NTP_transferase_dom"/>
</dbReference>
<gene>
    <name evidence="5" type="ORF">FSCG_00372</name>
</gene>
<dbReference type="GO" id="GO:0008878">
    <property type="term" value="F:glucose-1-phosphate adenylyltransferase activity"/>
    <property type="evidence" value="ECO:0007669"/>
    <property type="project" value="InterPro"/>
</dbReference>
<dbReference type="HOGENOM" id="CLU_029499_14_0_0"/>
<dbReference type="EMBL" id="ACDE02000013">
    <property type="protein sequence ID" value="EEO39659.1"/>
    <property type="molecule type" value="Genomic_DNA"/>
</dbReference>
<dbReference type="InterPro" id="IPR011004">
    <property type="entry name" value="Trimer_LpxA-like_sf"/>
</dbReference>
<dbReference type="PANTHER" id="PTHR43523">
    <property type="entry name" value="GLUCOSE-1-PHOSPHATE ADENYLYLTRANSFERASE-RELATED"/>
    <property type="match status" value="1"/>
</dbReference>
<comment type="similarity">
    <text evidence="1">Belongs to the bacterial/plant glucose-1-phosphate adenylyltransferase family.</text>
</comment>
<dbReference type="SUPFAM" id="SSF51161">
    <property type="entry name" value="Trimeric LpxA-like enzymes"/>
    <property type="match status" value="1"/>
</dbReference>
<dbReference type="NCBIfam" id="TIGR02092">
    <property type="entry name" value="glgD"/>
    <property type="match status" value="1"/>
</dbReference>